<dbReference type="AlphaFoldDB" id="A0A016WQB7"/>
<comment type="caution">
    <text evidence="2">The sequence shown here is derived from an EMBL/GenBank/DDBJ whole genome shotgun (WGS) entry which is preliminary data.</text>
</comment>
<name>A0A016WQB7_9BILA</name>
<proteinExistence type="predicted"/>
<organism evidence="2 3">
    <name type="scientific">Ancylostoma ceylanicum</name>
    <dbReference type="NCBI Taxonomy" id="53326"/>
    <lineage>
        <taxon>Eukaryota</taxon>
        <taxon>Metazoa</taxon>
        <taxon>Ecdysozoa</taxon>
        <taxon>Nematoda</taxon>
        <taxon>Chromadorea</taxon>
        <taxon>Rhabditida</taxon>
        <taxon>Rhabditina</taxon>
        <taxon>Rhabditomorpha</taxon>
        <taxon>Strongyloidea</taxon>
        <taxon>Ancylostomatidae</taxon>
        <taxon>Ancylostomatinae</taxon>
        <taxon>Ancylostoma</taxon>
    </lineage>
</organism>
<gene>
    <name evidence="2" type="primary">Acey_s0552.g3331</name>
    <name evidence="2" type="ORF">Y032_0552g3331</name>
</gene>
<keyword evidence="3" id="KW-1185">Reference proteome</keyword>
<evidence type="ECO:0000313" key="3">
    <source>
        <dbReference type="Proteomes" id="UP000024635"/>
    </source>
</evidence>
<dbReference type="EMBL" id="JARK01000152">
    <property type="protein sequence ID" value="EYC41855.1"/>
    <property type="molecule type" value="Genomic_DNA"/>
</dbReference>
<evidence type="ECO:0000313" key="2">
    <source>
        <dbReference type="EMBL" id="EYC41855.1"/>
    </source>
</evidence>
<dbReference type="OrthoDB" id="5890568at2759"/>
<dbReference type="Proteomes" id="UP000024635">
    <property type="component" value="Unassembled WGS sequence"/>
</dbReference>
<accession>A0A016WQB7</accession>
<evidence type="ECO:0000256" key="1">
    <source>
        <dbReference type="SAM" id="MobiDB-lite"/>
    </source>
</evidence>
<feature type="region of interest" description="Disordered" evidence="1">
    <location>
        <begin position="27"/>
        <end position="73"/>
    </location>
</feature>
<feature type="compositionally biased region" description="Basic and acidic residues" evidence="1">
    <location>
        <begin position="54"/>
        <end position="73"/>
    </location>
</feature>
<sequence>MVVVGCSLIAFFGYGSAYIVYRWENQENQEDQQEEKESARGTPAASVSTQKRSLSQEKQGKSQEKTASVEKTD</sequence>
<reference evidence="3" key="1">
    <citation type="journal article" date="2015" name="Nat. Genet.">
        <title>The genome and transcriptome of the zoonotic hookworm Ancylostoma ceylanicum identify infection-specific gene families.</title>
        <authorList>
            <person name="Schwarz E.M."/>
            <person name="Hu Y."/>
            <person name="Antoshechkin I."/>
            <person name="Miller M.M."/>
            <person name="Sternberg P.W."/>
            <person name="Aroian R.V."/>
        </authorList>
    </citation>
    <scope>NUCLEOTIDE SEQUENCE</scope>
    <source>
        <strain evidence="3">HY135</strain>
    </source>
</reference>
<protein>
    <submittedName>
        <fullName evidence="2">Uncharacterized protein</fullName>
    </submittedName>
</protein>